<feature type="transmembrane region" description="Helical" evidence="1">
    <location>
        <begin position="342"/>
        <end position="362"/>
    </location>
</feature>
<feature type="transmembrane region" description="Helical" evidence="1">
    <location>
        <begin position="244"/>
        <end position="262"/>
    </location>
</feature>
<protein>
    <submittedName>
        <fullName evidence="2">Type VII secretion integral membrane protein EccD</fullName>
    </submittedName>
</protein>
<feature type="transmembrane region" description="Helical" evidence="1">
    <location>
        <begin position="219"/>
        <end position="238"/>
    </location>
</feature>
<accession>A0A9W6RXF1</accession>
<evidence type="ECO:0000313" key="2">
    <source>
        <dbReference type="EMBL" id="GLY81897.1"/>
    </source>
</evidence>
<reference evidence="2" key="1">
    <citation type="submission" date="2023-03" db="EMBL/GenBank/DDBJ databases">
        <title>Actinoallomurus iriomotensis NBRC 103681.</title>
        <authorList>
            <person name="Ichikawa N."/>
            <person name="Sato H."/>
            <person name="Tonouchi N."/>
        </authorList>
    </citation>
    <scope>NUCLEOTIDE SEQUENCE</scope>
    <source>
        <strain evidence="2">NBRC 103681</strain>
    </source>
</reference>
<feature type="transmembrane region" description="Helical" evidence="1">
    <location>
        <begin position="399"/>
        <end position="418"/>
    </location>
</feature>
<dbReference type="Pfam" id="PF08817">
    <property type="entry name" value="YukD"/>
    <property type="match status" value="1"/>
</dbReference>
<feature type="transmembrane region" description="Helical" evidence="1">
    <location>
        <begin position="195"/>
        <end position="212"/>
    </location>
</feature>
<proteinExistence type="predicted"/>
<dbReference type="EMBL" id="BSTJ01000024">
    <property type="protein sequence ID" value="GLY81897.1"/>
    <property type="molecule type" value="Genomic_DNA"/>
</dbReference>
<keyword evidence="1" id="KW-0472">Membrane</keyword>
<comment type="caution">
    <text evidence="2">The sequence shown here is derived from an EMBL/GenBank/DDBJ whole genome shotgun (WGS) entry which is preliminary data.</text>
</comment>
<feature type="transmembrane region" description="Helical" evidence="1">
    <location>
        <begin position="290"/>
        <end position="311"/>
    </location>
</feature>
<dbReference type="RefSeq" id="WP_285636975.1">
    <property type="nucleotide sequence ID" value="NZ_BSTJ01000024.1"/>
</dbReference>
<feature type="transmembrane region" description="Helical" evidence="1">
    <location>
        <begin position="140"/>
        <end position="160"/>
    </location>
</feature>
<evidence type="ECO:0000313" key="3">
    <source>
        <dbReference type="Proteomes" id="UP001165135"/>
    </source>
</evidence>
<feature type="transmembrane region" description="Helical" evidence="1">
    <location>
        <begin position="317"/>
        <end position="335"/>
    </location>
</feature>
<gene>
    <name evidence="2" type="ORF">Airi01_101640</name>
</gene>
<dbReference type="Gene3D" id="3.10.20.90">
    <property type="entry name" value="Phosphatidylinositol 3-kinase Catalytic Subunit, Chain A, domain 1"/>
    <property type="match status" value="1"/>
</dbReference>
<feature type="transmembrane region" description="Helical" evidence="1">
    <location>
        <begin position="172"/>
        <end position="189"/>
    </location>
</feature>
<sequence length="430" mass="43070">MRGDLSAVTVHATGRRVDLVLPNTVPIAELTPTIAELCGSGEDDVRPAAWTLSRVGREPFSLSATLADVSVVDGEVLHLVDPGVWTSPIPSRLDEPVVSTATGDREWSSRRLLEPVLGVLSTALSLGAAGFVAVRPALRHGAGPALLAAVAAVLAAAYLLPAGERRRFGRPALAAGAWGLAAVAGWALAGGRFDAAGGCGAAIALVVTVLASASMLAPVVLGAALAGAFGTVGFLLAALGLRPVQAASLVVMSGAVLARCLPRLLSDRLSRRTAGAEAGRVTEFARASRSLLVSLTSGCVAAVVAGSVLLVAAGDPLTIALAAVAGGMLALRALTYRFAREAAAPAIGACLTLVGALLGVAVTVPAAGAGALLLILAGVGTALLTFVPLGDGVRRTTMWWTLLDVCAAPLTLYSLGVLDALSRSMGGLFG</sequence>
<keyword evidence="1" id="KW-1133">Transmembrane helix</keyword>
<dbReference type="Proteomes" id="UP001165135">
    <property type="component" value="Unassembled WGS sequence"/>
</dbReference>
<name>A0A9W6RXF1_9ACTN</name>
<evidence type="ECO:0000256" key="1">
    <source>
        <dbReference type="SAM" id="Phobius"/>
    </source>
</evidence>
<keyword evidence="1" id="KW-0812">Transmembrane</keyword>
<feature type="transmembrane region" description="Helical" evidence="1">
    <location>
        <begin position="368"/>
        <end position="387"/>
    </location>
</feature>
<feature type="transmembrane region" description="Helical" evidence="1">
    <location>
        <begin position="115"/>
        <end position="134"/>
    </location>
</feature>
<organism evidence="2 3">
    <name type="scientific">Actinoallomurus iriomotensis</name>
    <dbReference type="NCBI Taxonomy" id="478107"/>
    <lineage>
        <taxon>Bacteria</taxon>
        <taxon>Bacillati</taxon>
        <taxon>Actinomycetota</taxon>
        <taxon>Actinomycetes</taxon>
        <taxon>Streptosporangiales</taxon>
        <taxon>Thermomonosporaceae</taxon>
        <taxon>Actinoallomurus</taxon>
    </lineage>
</organism>
<dbReference type="InterPro" id="IPR024962">
    <property type="entry name" value="YukD-like"/>
</dbReference>
<dbReference type="AlphaFoldDB" id="A0A9W6RXF1"/>